<dbReference type="AlphaFoldDB" id="A0A212ES00"/>
<comment type="caution">
    <text evidence="1">The sequence shown here is derived from an EMBL/GenBank/DDBJ whole genome shotgun (WGS) entry which is preliminary data.</text>
</comment>
<protein>
    <submittedName>
        <fullName evidence="1">Uncharacterized protein</fullName>
    </submittedName>
</protein>
<dbReference type="EMBL" id="AGBW02012914">
    <property type="protein sequence ID" value="OWR44224.1"/>
    <property type="molecule type" value="Genomic_DNA"/>
</dbReference>
<proteinExistence type="predicted"/>
<gene>
    <name evidence="1" type="ORF">KGM_200800</name>
</gene>
<dbReference type="Proteomes" id="UP000007151">
    <property type="component" value="Unassembled WGS sequence"/>
</dbReference>
<accession>A0A212ES00</accession>
<organism evidence="1 2">
    <name type="scientific">Danaus plexippus plexippus</name>
    <dbReference type="NCBI Taxonomy" id="278856"/>
    <lineage>
        <taxon>Eukaryota</taxon>
        <taxon>Metazoa</taxon>
        <taxon>Ecdysozoa</taxon>
        <taxon>Arthropoda</taxon>
        <taxon>Hexapoda</taxon>
        <taxon>Insecta</taxon>
        <taxon>Pterygota</taxon>
        <taxon>Neoptera</taxon>
        <taxon>Endopterygota</taxon>
        <taxon>Lepidoptera</taxon>
        <taxon>Glossata</taxon>
        <taxon>Ditrysia</taxon>
        <taxon>Papilionoidea</taxon>
        <taxon>Nymphalidae</taxon>
        <taxon>Danainae</taxon>
        <taxon>Danaini</taxon>
        <taxon>Danaina</taxon>
        <taxon>Danaus</taxon>
        <taxon>Danaus</taxon>
    </lineage>
</organism>
<name>A0A212ES00_DANPL</name>
<dbReference type="KEGG" id="dpl:KGM_200800"/>
<reference evidence="1 2" key="1">
    <citation type="journal article" date="2011" name="Cell">
        <title>The monarch butterfly genome yields insights into long-distance migration.</title>
        <authorList>
            <person name="Zhan S."/>
            <person name="Merlin C."/>
            <person name="Boore J.L."/>
            <person name="Reppert S.M."/>
        </authorList>
    </citation>
    <scope>NUCLEOTIDE SEQUENCE [LARGE SCALE GENOMIC DNA]</scope>
    <source>
        <strain evidence="1">F-2</strain>
    </source>
</reference>
<keyword evidence="2" id="KW-1185">Reference proteome</keyword>
<dbReference type="InParanoid" id="A0A212ES00"/>
<evidence type="ECO:0000313" key="1">
    <source>
        <dbReference type="EMBL" id="OWR44224.1"/>
    </source>
</evidence>
<sequence>MEYSDFSITKVESLTTISLQPTRLALPRRVT</sequence>
<evidence type="ECO:0000313" key="2">
    <source>
        <dbReference type="Proteomes" id="UP000007151"/>
    </source>
</evidence>